<evidence type="ECO:0000313" key="1">
    <source>
        <dbReference type="EMBL" id="CAG8633916.1"/>
    </source>
</evidence>
<organism evidence="1 2">
    <name type="scientific">Paraglomus occultum</name>
    <dbReference type="NCBI Taxonomy" id="144539"/>
    <lineage>
        <taxon>Eukaryota</taxon>
        <taxon>Fungi</taxon>
        <taxon>Fungi incertae sedis</taxon>
        <taxon>Mucoromycota</taxon>
        <taxon>Glomeromycotina</taxon>
        <taxon>Glomeromycetes</taxon>
        <taxon>Paraglomerales</taxon>
        <taxon>Paraglomeraceae</taxon>
        <taxon>Paraglomus</taxon>
    </lineage>
</organism>
<reference evidence="1" key="1">
    <citation type="submission" date="2021-06" db="EMBL/GenBank/DDBJ databases">
        <authorList>
            <person name="Kallberg Y."/>
            <person name="Tangrot J."/>
            <person name="Rosling A."/>
        </authorList>
    </citation>
    <scope>NUCLEOTIDE SEQUENCE</scope>
    <source>
        <strain evidence="1">IA702</strain>
    </source>
</reference>
<protein>
    <submittedName>
        <fullName evidence="1">7783_t:CDS:1</fullName>
    </submittedName>
</protein>
<sequence>IKDLDTCFEPKTDPEMFTMGPSIRDTTEPRTRFDSLLNKQEETFSKLQELEKYMFNIGIINEIKCESHYWYELF</sequence>
<proteinExistence type="predicted"/>
<name>A0A9N9DFU2_9GLOM</name>
<gene>
    <name evidence="1" type="ORF">POCULU_LOCUS9047</name>
</gene>
<comment type="caution">
    <text evidence="1">The sequence shown here is derived from an EMBL/GenBank/DDBJ whole genome shotgun (WGS) entry which is preliminary data.</text>
</comment>
<dbReference type="EMBL" id="CAJVPJ010003050">
    <property type="protein sequence ID" value="CAG8633916.1"/>
    <property type="molecule type" value="Genomic_DNA"/>
</dbReference>
<dbReference type="Proteomes" id="UP000789572">
    <property type="component" value="Unassembled WGS sequence"/>
</dbReference>
<keyword evidence="2" id="KW-1185">Reference proteome</keyword>
<dbReference type="AlphaFoldDB" id="A0A9N9DFU2"/>
<accession>A0A9N9DFU2</accession>
<feature type="non-terminal residue" evidence="1">
    <location>
        <position position="1"/>
    </location>
</feature>
<evidence type="ECO:0000313" key="2">
    <source>
        <dbReference type="Proteomes" id="UP000789572"/>
    </source>
</evidence>
<dbReference type="OrthoDB" id="2421149at2759"/>